<dbReference type="Proteomes" id="UP000596742">
    <property type="component" value="Unassembled WGS sequence"/>
</dbReference>
<organism evidence="2 3">
    <name type="scientific">Mytilus galloprovincialis</name>
    <name type="common">Mediterranean mussel</name>
    <dbReference type="NCBI Taxonomy" id="29158"/>
    <lineage>
        <taxon>Eukaryota</taxon>
        <taxon>Metazoa</taxon>
        <taxon>Spiralia</taxon>
        <taxon>Lophotrochozoa</taxon>
        <taxon>Mollusca</taxon>
        <taxon>Bivalvia</taxon>
        <taxon>Autobranchia</taxon>
        <taxon>Pteriomorphia</taxon>
        <taxon>Mytilida</taxon>
        <taxon>Mytiloidea</taxon>
        <taxon>Mytilidae</taxon>
        <taxon>Mytilinae</taxon>
        <taxon>Mytilus</taxon>
    </lineage>
</organism>
<gene>
    <name evidence="2" type="ORF">MGAL_10B015225</name>
</gene>
<feature type="compositionally biased region" description="Basic residues" evidence="1">
    <location>
        <begin position="1"/>
        <end position="14"/>
    </location>
</feature>
<feature type="region of interest" description="Disordered" evidence="1">
    <location>
        <begin position="31"/>
        <end position="50"/>
    </location>
</feature>
<name>A0A8B6DG59_MYTGA</name>
<feature type="region of interest" description="Disordered" evidence="1">
    <location>
        <begin position="1"/>
        <end position="26"/>
    </location>
</feature>
<sequence>MLHKKPLQKKKLSKTKALSETKSAIKQRLYNERRKQQNLQKDNKKENRRNYMNNYRKRIRADLTSTPKSDEGIPFSNRMDKARFFETSHARGPQDAAGGFIKKQADLAVIRGTHVIQSSSDLFDYAQSNLSTTADSSKCSRRIFRYVDVNRDRDRNFLPVKENRKIHQVRSFDDGEIFVRKLSCYSCQSCIVGNYSTCMNDAQLGTYNKIKMVKESEHNDSDADSNNDEGVDDETNICDFVSNGTIFAVKADDTDCPYYILRASKDPIILRKTATDKWGASYHQGNKVIHGYYFNTIDNNPFKLKLLKRIPAIVPALSVIYICSEVDIDDNGLINLNESLHGRILRCLDHE</sequence>
<protein>
    <submittedName>
        <fullName evidence="2">Uncharacterized protein</fullName>
    </submittedName>
</protein>
<evidence type="ECO:0000313" key="3">
    <source>
        <dbReference type="Proteomes" id="UP000596742"/>
    </source>
</evidence>
<evidence type="ECO:0000313" key="2">
    <source>
        <dbReference type="EMBL" id="VDI18653.1"/>
    </source>
</evidence>
<accession>A0A8B6DG59</accession>
<dbReference type="OrthoDB" id="5983328at2759"/>
<dbReference type="PANTHER" id="PTHR46601">
    <property type="entry name" value="ULP_PROTEASE DOMAIN-CONTAINING PROTEIN"/>
    <property type="match status" value="1"/>
</dbReference>
<feature type="compositionally biased region" description="Basic and acidic residues" evidence="1">
    <location>
        <begin position="31"/>
        <end position="49"/>
    </location>
</feature>
<reference evidence="2" key="1">
    <citation type="submission" date="2018-11" db="EMBL/GenBank/DDBJ databases">
        <authorList>
            <person name="Alioto T."/>
            <person name="Alioto T."/>
        </authorList>
    </citation>
    <scope>NUCLEOTIDE SEQUENCE</scope>
</reference>
<dbReference type="EMBL" id="UYJE01003372">
    <property type="protein sequence ID" value="VDI18653.1"/>
    <property type="molecule type" value="Genomic_DNA"/>
</dbReference>
<comment type="caution">
    <text evidence="2">The sequence shown here is derived from an EMBL/GenBank/DDBJ whole genome shotgun (WGS) entry which is preliminary data.</text>
</comment>
<dbReference type="PANTHER" id="PTHR46601:SF1">
    <property type="entry name" value="ADF-H DOMAIN-CONTAINING PROTEIN"/>
    <property type="match status" value="1"/>
</dbReference>
<proteinExistence type="predicted"/>
<evidence type="ECO:0000256" key="1">
    <source>
        <dbReference type="SAM" id="MobiDB-lite"/>
    </source>
</evidence>
<keyword evidence="3" id="KW-1185">Reference proteome</keyword>
<dbReference type="AlphaFoldDB" id="A0A8B6DG59"/>